<evidence type="ECO:0000256" key="1">
    <source>
        <dbReference type="ARBA" id="ARBA00004196"/>
    </source>
</evidence>
<evidence type="ECO:0000256" key="7">
    <source>
        <dbReference type="ARBA" id="ARBA00023237"/>
    </source>
</evidence>
<dbReference type="SMART" id="SM00710">
    <property type="entry name" value="PbH1"/>
    <property type="match status" value="10"/>
</dbReference>
<dbReference type="InterPro" id="IPR051551">
    <property type="entry name" value="Autotransporter_adhesion"/>
</dbReference>
<dbReference type="InterPro" id="IPR012332">
    <property type="entry name" value="Autotransporter_pectin_lyase_C"/>
</dbReference>
<comment type="subcellular location">
    <subcellularLocation>
        <location evidence="1">Cell envelope</location>
    </subcellularLocation>
    <subcellularLocation>
        <location evidence="2">Cell outer membrane</location>
    </subcellularLocation>
    <subcellularLocation>
        <location evidence="3">Secreted</location>
    </subcellularLocation>
</comment>
<dbReference type="Gene3D" id="2.40.128.130">
    <property type="entry name" value="Autotransporter beta-domain"/>
    <property type="match status" value="1"/>
</dbReference>
<gene>
    <name evidence="9" type="ORF">AW736_05675</name>
</gene>
<dbReference type="InterPro" id="IPR006315">
    <property type="entry name" value="OM_autotransptr_brl_dom"/>
</dbReference>
<dbReference type="InterPro" id="IPR013425">
    <property type="entry name" value="Autotrns_rpt"/>
</dbReference>
<dbReference type="NCBIfam" id="TIGR01414">
    <property type="entry name" value="autotrans_barl"/>
    <property type="match status" value="1"/>
</dbReference>
<dbReference type="SUPFAM" id="SSF51126">
    <property type="entry name" value="Pectin lyase-like"/>
    <property type="match status" value="5"/>
</dbReference>
<dbReference type="Proteomes" id="UP000078486">
    <property type="component" value="Unassembled WGS sequence"/>
</dbReference>
<keyword evidence="10" id="KW-1185">Reference proteome</keyword>
<proteinExistence type="predicted"/>
<organism evidence="9 10">
    <name type="scientific">Termitidicoccus mucosus</name>
    <dbReference type="NCBI Taxonomy" id="1184151"/>
    <lineage>
        <taxon>Bacteria</taxon>
        <taxon>Pseudomonadati</taxon>
        <taxon>Verrucomicrobiota</taxon>
        <taxon>Opitutia</taxon>
        <taxon>Opitutales</taxon>
        <taxon>Opitutaceae</taxon>
        <taxon>Termitidicoccus</taxon>
    </lineage>
</organism>
<dbReference type="PANTHER" id="PTHR35037:SF3">
    <property type="entry name" value="C-TERMINAL REGION OF AIDA-LIKE PROTEIN"/>
    <property type="match status" value="1"/>
</dbReference>
<dbReference type="PROSITE" id="PS51208">
    <property type="entry name" value="AUTOTRANSPORTER"/>
    <property type="match status" value="1"/>
</dbReference>
<dbReference type="GO" id="GO:0005576">
    <property type="term" value="C:extracellular region"/>
    <property type="evidence" value="ECO:0007669"/>
    <property type="project" value="UniProtKB-SubCell"/>
</dbReference>
<dbReference type="NCBIfam" id="TIGR02601">
    <property type="entry name" value="autotrns_rpt"/>
    <property type="match status" value="4"/>
</dbReference>
<evidence type="ECO:0000256" key="6">
    <source>
        <dbReference type="ARBA" id="ARBA00023136"/>
    </source>
</evidence>
<evidence type="ECO:0000256" key="3">
    <source>
        <dbReference type="ARBA" id="ARBA00004613"/>
    </source>
</evidence>
<dbReference type="RefSeq" id="WP_145928614.1">
    <property type="nucleotide sequence ID" value="NZ_CP109796.1"/>
</dbReference>
<evidence type="ECO:0000256" key="4">
    <source>
        <dbReference type="ARBA" id="ARBA00022525"/>
    </source>
</evidence>
<keyword evidence="7" id="KW-0998">Cell outer membrane</keyword>
<dbReference type="Pfam" id="PF02415">
    <property type="entry name" value="Chlam_PMP"/>
    <property type="match status" value="2"/>
</dbReference>
<dbReference type="PANTHER" id="PTHR35037">
    <property type="entry name" value="C-TERMINAL REGION OF AIDA-LIKE PROTEIN"/>
    <property type="match status" value="1"/>
</dbReference>
<dbReference type="InterPro" id="IPR036709">
    <property type="entry name" value="Autotransporte_beta_dom_sf"/>
</dbReference>
<keyword evidence="4" id="KW-0964">Secreted</keyword>
<protein>
    <recommendedName>
        <fullName evidence="8">Autotransporter domain-containing protein</fullName>
    </recommendedName>
</protein>
<evidence type="ECO:0000259" key="8">
    <source>
        <dbReference type="PROSITE" id="PS51208"/>
    </source>
</evidence>
<dbReference type="SMART" id="SM00869">
    <property type="entry name" value="Autotransporter"/>
    <property type="match status" value="1"/>
</dbReference>
<dbReference type="NCBIfam" id="TIGR01376">
    <property type="entry name" value="POMP_repeat"/>
    <property type="match status" value="2"/>
</dbReference>
<dbReference type="STRING" id="1184151.AW736_05675"/>
<keyword evidence="5" id="KW-0732">Signal</keyword>
<dbReference type="InterPro" id="IPR011050">
    <property type="entry name" value="Pectin_lyase_fold/virulence"/>
</dbReference>
<reference evidence="9 10" key="1">
    <citation type="submission" date="2016-01" db="EMBL/GenBank/DDBJ databases">
        <title>High potential of lignocellulose degradation of a new Verrucomicrobia species.</title>
        <authorList>
            <person name="Wang Y."/>
            <person name="Shi Y."/>
            <person name="Qiu Z."/>
            <person name="Liu S."/>
            <person name="Yang H."/>
        </authorList>
    </citation>
    <scope>NUCLEOTIDE SEQUENCE [LARGE SCALE GENOMIC DNA]</scope>
    <source>
        <strain evidence="9 10">TSB47</strain>
    </source>
</reference>
<comment type="caution">
    <text evidence="9">The sequence shown here is derived from an EMBL/GenBank/DDBJ whole genome shotgun (WGS) entry which is preliminary data.</text>
</comment>
<dbReference type="InterPro" id="IPR005546">
    <property type="entry name" value="Autotransporte_beta"/>
</dbReference>
<dbReference type="Pfam" id="PF12951">
    <property type="entry name" value="PATR"/>
    <property type="match status" value="7"/>
</dbReference>
<dbReference type="InterPro" id="IPR006626">
    <property type="entry name" value="PbH1"/>
</dbReference>
<dbReference type="Gene3D" id="2.160.20.20">
    <property type="match status" value="1"/>
</dbReference>
<evidence type="ECO:0000256" key="2">
    <source>
        <dbReference type="ARBA" id="ARBA00004442"/>
    </source>
</evidence>
<keyword evidence="6" id="KW-0472">Membrane</keyword>
<dbReference type="EMBL" id="LRRQ01000043">
    <property type="protein sequence ID" value="OAM90987.1"/>
    <property type="molecule type" value="Genomic_DNA"/>
</dbReference>
<dbReference type="SUPFAM" id="SSF103515">
    <property type="entry name" value="Autotransporter"/>
    <property type="match status" value="1"/>
</dbReference>
<accession>A0A178INS6</accession>
<name>A0A178INS6_9BACT</name>
<dbReference type="OrthoDB" id="174589at2"/>
<evidence type="ECO:0000313" key="9">
    <source>
        <dbReference type="EMBL" id="OAM90987.1"/>
    </source>
</evidence>
<evidence type="ECO:0000313" key="10">
    <source>
        <dbReference type="Proteomes" id="UP000078486"/>
    </source>
</evidence>
<evidence type="ECO:0000256" key="5">
    <source>
        <dbReference type="ARBA" id="ARBA00022729"/>
    </source>
</evidence>
<sequence>MKTKINSQNSIKMNATLIAIGGGKAKPGLRMPVILLAAAFLLPGAAPEVLAQTDISGQSYVGSTKSGNGGSTFSGNYVSGSNVLFASNTSTGGSGGAMYFSGTMFLYSGTFDNNTSSSQGGAIRLRNNGLLNFTNVLFSNNQSTTNYGGAIGMTDASPQLILVSSTFLNNSTLVSGNAGRGGAIIVNQSSGDAVFMGTNLWFQGNYSTLSDGGALYNTANTAANFNLNGAYFISNTAGNNGGALYMNKAGTIISATFVGNVAGQAGGGLYVNDSSITLDSDFIFTSNTASSGNGGGANISSAASLQDITFSSRAIFQNNLASASGGGIALGANRSVTFRDEVLFKGNNAVGSNGGGLSMDSQGIIMNNATGKTLTFTNNVAGGAGGALYGGSGSAALLVNAPTSAVVFKQNAAASDGGAVRMASEVSITGVSIEFSGNQAGGGGGALSLGANDGAAGVPAYRVALNAPALFKDNSALSTGGGAIATGGDSTTVNNIRVSGSSSFINNYAAGSGGAFYITGTSSTVSLDASTGDINFANNKAGVTFAGMLDAPALALIASGSNGFVSAVADTGSGNDIHFAHGGASLILDTAAGRAISFGGGITAGDPLTAITVTKNGAGTVVFDGAPSSAMTNTQVNAGIFKLINNAVYGNGGTLTLAGAAVTLSVSGTLHETVIGNDGKIAVGDLNSGVAQTFALTKDLSVNNATLSFDLLGGDGVSDPHDKLLVTGSVTAAGVNKIDVTGLGTGVYKIVTTGSGIAGTDGNFTLYVNGGAMTSRNAGSTLAIVGNELVLTGTMVNLETTWGATAGRLWQDSVGASWVATTDSAEKFFRNGDRVIFGATGSGTVSIFDAGVVVSEMKIEGASDYTFTGSGGITGSKNAVDTTLASPSGKLIKNGTGVLAFANTAANQFDGGIEINAGAIAFSDGAQLGVTGTAITFAGSGSLRATADTTLAGAIAIGAGNAATVDTNGRTVTYSGALTAAAGGTLTKTGAGALSITTDNSGFTGATTIQLGAINLASATSKLGGAVTINNTAVVSGIGAFTGVVTASAGSIIQPGLDSVTSGTLTFATLNLNNAKLQFDLFDGNVSDRLAVATLNVTGTNIIDVNAPKVGVFDLGNIANYTSAGTKVTIGGQDQVVGARQTASVSGSSNGHLYLTYTADSSRQVKWTGASSAVWNSTITNWAENGSAIMFAAGDRVIFDATGSNRTIALEGSARINTVDMWVQGAADYTITGSTGITADVANVMMDQNALGGVAAAGQLVKEGAGTLTFENTGTNIFKGGIVIKGGTLAFSDASQIDTTGTNISFADNGTLMVKAAALTLSNAISMADGKTGTLDTQSGTVTYAGALSATGTGGTLAKAGTGTLLLTTDNSAYTGKLAINAGEVYTAPGAKIGGVVEVTAARIFGGAGQAATVNALGAANIQVGMPGGTGAETLAITRLNLDTGARIQGSGTLVGAVSLAGSYANIAVDAGKTLFLTATTSGTGMLVTTGSGTVEFAIPASLGHGSTEIRAGVTTLGDAVIASATSIAHKFVLNGGWLDLSDSTFDSTGATANDWARLDISSNVNATTGGVIGSNDKLTLKSSVSVPIGITGTGGKDGLFVVIDPGAGKTVALTGTNTYAGYTMIKSGTLQVSADWQLGSTTLARPVIFAESGSGALSISPTGTTIFNRNLELRGDGIVSVADGGIARWRSIQESGGSHLLTITGQGGLTLLEASAHSGTTLVYGSVTLNLWHGAALGTSLVVAGTEDDNAYITLGVANMHIANAIRLDGDLTIQSFNFSGTLSGALSGYGALEKTGSGALTLLAQNTYRGRTTVTEGTLRSGTAGAIPVGPVGVAAGATLDFNGFAHNITELSNFGTVRLGPSGTTAPLPGNVVTIAGNYLGPVSGTATLLLNIDVDGAGKLVSDRLDIGGYATGNTRIVLMHSGSARYNFPEDQAVDFRGVKFVTIGEGEVAEAFSGYGLEIGGELYQFGDDGSYGLELQPKGYAPTVIATIGLDAAALFVGKAANESLSRRFTALRANDAQSRKKRGFELWLNGLKREDTVRDTIYKDAKSSLQGVQVGGDLIESNGDNIFTLGLFGDYVSGDMKLAGNIAKTESEARGAGIYASARNGPWYLDAMFRFSSDEYTVASDYTAPFDLKGTSYGGSLETGYAFAVAQSGWNVEPQLQLSLHRSNIEDATDSYNRNYTIDTVQSTVGRFGVKAFKTFEWRKNRRITPHIRASIEQEFGGDGSVTVGITRVGGDFGGSTALLDTGVVMQIFGRFDLSADAAYYTGDKYDGYSLNLGARFNW</sequence>
<dbReference type="InterPro" id="IPR003368">
    <property type="entry name" value="POMP_repeat"/>
</dbReference>
<feature type="domain" description="Autotransporter" evidence="8">
    <location>
        <begin position="2027"/>
        <end position="2291"/>
    </location>
</feature>
<dbReference type="GO" id="GO:0009279">
    <property type="term" value="C:cell outer membrane"/>
    <property type="evidence" value="ECO:0007669"/>
    <property type="project" value="UniProtKB-SubCell"/>
</dbReference>